<evidence type="ECO:0000313" key="3">
    <source>
        <dbReference type="Proteomes" id="UP001595840"/>
    </source>
</evidence>
<feature type="region of interest" description="Disordered" evidence="1">
    <location>
        <begin position="85"/>
        <end position="107"/>
    </location>
</feature>
<reference evidence="3" key="1">
    <citation type="journal article" date="2019" name="Int. J. Syst. Evol. Microbiol.">
        <title>The Global Catalogue of Microorganisms (GCM) 10K type strain sequencing project: providing services to taxonomists for standard genome sequencing and annotation.</title>
        <authorList>
            <consortium name="The Broad Institute Genomics Platform"/>
            <consortium name="The Broad Institute Genome Sequencing Center for Infectious Disease"/>
            <person name="Wu L."/>
            <person name="Ma J."/>
        </authorList>
    </citation>
    <scope>NUCLEOTIDE SEQUENCE [LARGE SCALE GENOMIC DNA]</scope>
    <source>
        <strain evidence="3">CECT 8570</strain>
    </source>
</reference>
<protein>
    <recommendedName>
        <fullName evidence="4">Flagellar protein FliT</fullName>
    </recommendedName>
</protein>
<evidence type="ECO:0008006" key="4">
    <source>
        <dbReference type="Google" id="ProtNLM"/>
    </source>
</evidence>
<dbReference type="EMBL" id="JBHSCX010000021">
    <property type="protein sequence ID" value="MFC4363831.1"/>
    <property type="molecule type" value="Genomic_DNA"/>
</dbReference>
<organism evidence="2 3">
    <name type="scientific">Simiduia curdlanivorans</name>
    <dbReference type="NCBI Taxonomy" id="1492769"/>
    <lineage>
        <taxon>Bacteria</taxon>
        <taxon>Pseudomonadati</taxon>
        <taxon>Pseudomonadota</taxon>
        <taxon>Gammaproteobacteria</taxon>
        <taxon>Cellvibrionales</taxon>
        <taxon>Cellvibrionaceae</taxon>
        <taxon>Simiduia</taxon>
    </lineage>
</organism>
<accession>A0ABV8V7E6</accession>
<keyword evidence="3" id="KW-1185">Reference proteome</keyword>
<proteinExistence type="predicted"/>
<dbReference type="Proteomes" id="UP001595840">
    <property type="component" value="Unassembled WGS sequence"/>
</dbReference>
<gene>
    <name evidence="2" type="ORF">ACFOX3_16055</name>
</gene>
<comment type="caution">
    <text evidence="2">The sequence shown here is derived from an EMBL/GenBank/DDBJ whole genome shotgun (WGS) entry which is preliminary data.</text>
</comment>
<name>A0ABV8V7E6_9GAMM</name>
<sequence>MKGTIRHAIEASNQLIQALEAGELQTASSLVTIRDRLIREVPIAEATNILGTEVDRDYEALMLQLQELDTKIRLLANGLLLKSNPNKKAKTHTDVNKQKLNKGYRHP</sequence>
<evidence type="ECO:0000313" key="2">
    <source>
        <dbReference type="EMBL" id="MFC4363831.1"/>
    </source>
</evidence>
<dbReference type="RefSeq" id="WP_290263280.1">
    <property type="nucleotide sequence ID" value="NZ_JAUFQG010000004.1"/>
</dbReference>
<evidence type="ECO:0000256" key="1">
    <source>
        <dbReference type="SAM" id="MobiDB-lite"/>
    </source>
</evidence>